<protein>
    <recommendedName>
        <fullName evidence="6">UmuC domain-containing protein</fullName>
    </recommendedName>
</protein>
<dbReference type="STRING" id="1203554.HMPREF1476_01008"/>
<dbReference type="GO" id="GO:0003684">
    <property type="term" value="F:damaged DNA binding"/>
    <property type="evidence" value="ECO:0007669"/>
    <property type="project" value="InterPro"/>
</dbReference>
<dbReference type="HOGENOM" id="CLU_012348_3_0_4"/>
<evidence type="ECO:0000256" key="4">
    <source>
        <dbReference type="ARBA" id="ARBA00023204"/>
    </source>
</evidence>
<dbReference type="InterPro" id="IPR050116">
    <property type="entry name" value="DNA_polymerase-Y"/>
</dbReference>
<dbReference type="Pfam" id="PF11799">
    <property type="entry name" value="IMS_C"/>
    <property type="match status" value="1"/>
</dbReference>
<evidence type="ECO:0000256" key="2">
    <source>
        <dbReference type="ARBA" id="ARBA00022763"/>
    </source>
</evidence>
<dbReference type="GO" id="GO:0009432">
    <property type="term" value="P:SOS response"/>
    <property type="evidence" value="ECO:0007669"/>
    <property type="project" value="UniProtKB-KW"/>
</dbReference>
<dbReference type="AlphaFoldDB" id="S3BZQ3"/>
<proteinExistence type="inferred from homology"/>
<dbReference type="PANTHER" id="PTHR11076:SF34">
    <property type="entry name" value="PROTEIN UMUC"/>
    <property type="match status" value="1"/>
</dbReference>
<name>S3BZQ3_9BURK</name>
<dbReference type="Pfam" id="PF00817">
    <property type="entry name" value="IMS"/>
    <property type="match status" value="1"/>
</dbReference>
<dbReference type="SUPFAM" id="SSF56672">
    <property type="entry name" value="DNA/RNA polymerases"/>
    <property type="match status" value="1"/>
</dbReference>
<dbReference type="PROSITE" id="PS50173">
    <property type="entry name" value="UMUC"/>
    <property type="match status" value="1"/>
</dbReference>
<dbReference type="Gene3D" id="3.30.70.270">
    <property type="match status" value="1"/>
</dbReference>
<dbReference type="eggNOG" id="COG0389">
    <property type="taxonomic scope" value="Bacteria"/>
</dbReference>
<feature type="domain" description="UmuC" evidence="6">
    <location>
        <begin position="6"/>
        <end position="191"/>
    </location>
</feature>
<dbReference type="InterPro" id="IPR025188">
    <property type="entry name" value="DUF4113"/>
</dbReference>
<dbReference type="InterPro" id="IPR017961">
    <property type="entry name" value="DNA_pol_Y-fam_little_finger"/>
</dbReference>
<comment type="similarity">
    <text evidence="1">Belongs to the DNA polymerase type-Y family.</text>
</comment>
<evidence type="ECO:0000313" key="8">
    <source>
        <dbReference type="Proteomes" id="UP000014400"/>
    </source>
</evidence>
<dbReference type="InterPro" id="IPR043128">
    <property type="entry name" value="Rev_trsase/Diguanyl_cyclase"/>
</dbReference>
<keyword evidence="8" id="KW-1185">Reference proteome</keyword>
<dbReference type="PANTHER" id="PTHR11076">
    <property type="entry name" value="DNA REPAIR POLYMERASE UMUC / TRANSFERASE FAMILY MEMBER"/>
    <property type="match status" value="1"/>
</dbReference>
<dbReference type="PATRIC" id="fig|1203554.3.peg.1031"/>
<accession>S3BZQ3</accession>
<dbReference type="GO" id="GO:0042276">
    <property type="term" value="P:error-prone translesion synthesis"/>
    <property type="evidence" value="ECO:0007669"/>
    <property type="project" value="TreeGrafter"/>
</dbReference>
<evidence type="ECO:0000259" key="6">
    <source>
        <dbReference type="PROSITE" id="PS50173"/>
    </source>
</evidence>
<dbReference type="Gene3D" id="3.40.1170.60">
    <property type="match status" value="1"/>
</dbReference>
<sequence length="461" mass="51031">MTAPVFALIDCNKFYASCERVFQPELRGKPLVVLSNNDGCVVTLTAEAKALGIRRGMPAFQIAHLLESGQCAWRSSNYELYASISRHVMKIIAGMTPTIEVYSIDECFADLSGLNEPLTDLGRRIKDRIWQWQRIPTCVGIGETKTLAKLANHLAKAWPAFGGVLNWTELAPSRREKAMSITPISEVWGVGGRTAQKLTGMGIHSVFDFYCMDASFVRRTFGVVLERTWRELHGVPCIPLDPSSRPKLEISRSRSFGHPTSDLNQLISAVSTHLGEAARQLRRQKSLAGELTVFFQTNFFRLDLPQHNAAPTAQLPHPTADTLELTQTAANLVKAHFRGDCAYQRAGVVLQDLRPASGTVSAPTNADSLFDEADTSDTACGRLTPSELRRTELMQTIDALCRRYSCDIVKTASSCLAAGWEMRRGNLSPCFTTRIDEVWKVNYVDQCEEQMDAAGERPTAS</sequence>
<dbReference type="GO" id="GO:0005829">
    <property type="term" value="C:cytosol"/>
    <property type="evidence" value="ECO:0007669"/>
    <property type="project" value="TreeGrafter"/>
</dbReference>
<evidence type="ECO:0000313" key="7">
    <source>
        <dbReference type="EMBL" id="EPD99552.1"/>
    </source>
</evidence>
<dbReference type="InterPro" id="IPR043502">
    <property type="entry name" value="DNA/RNA_pol_sf"/>
</dbReference>
<evidence type="ECO:0000256" key="3">
    <source>
        <dbReference type="ARBA" id="ARBA00023199"/>
    </source>
</evidence>
<dbReference type="Pfam" id="PF13438">
    <property type="entry name" value="DUF4113"/>
    <property type="match status" value="1"/>
</dbReference>
<keyword evidence="5" id="KW-0742">SOS response</keyword>
<dbReference type="InterPro" id="IPR001126">
    <property type="entry name" value="UmuC"/>
</dbReference>
<reference evidence="7 8" key="1">
    <citation type="submission" date="2013-04" db="EMBL/GenBank/DDBJ databases">
        <title>The Genome Sequence of Sutterella wadsworthensis HGA0223.</title>
        <authorList>
            <consortium name="The Broad Institute Genomics Platform"/>
            <person name="Earl A."/>
            <person name="Ward D."/>
            <person name="Feldgarden M."/>
            <person name="Gevers D."/>
            <person name="Schmidt T.M."/>
            <person name="Dover J."/>
            <person name="Dai D."/>
            <person name="Walker B."/>
            <person name="Young S."/>
            <person name="Zeng Q."/>
            <person name="Gargeya S."/>
            <person name="Fitzgerald M."/>
            <person name="Haas B."/>
            <person name="Abouelleil A."/>
            <person name="Allen A.W."/>
            <person name="Alvarado L."/>
            <person name="Arachchi H.M."/>
            <person name="Berlin A.M."/>
            <person name="Chapman S.B."/>
            <person name="Gainer-Dewar J."/>
            <person name="Goldberg J."/>
            <person name="Griggs A."/>
            <person name="Gujja S."/>
            <person name="Hansen M."/>
            <person name="Howarth C."/>
            <person name="Imamovic A."/>
            <person name="Ireland A."/>
            <person name="Larimer J."/>
            <person name="McCowan C."/>
            <person name="Murphy C."/>
            <person name="Pearson M."/>
            <person name="Poon T.W."/>
            <person name="Priest M."/>
            <person name="Roberts A."/>
            <person name="Saif S."/>
            <person name="Shea T."/>
            <person name="Sisk P."/>
            <person name="Sykes S."/>
            <person name="Wortman J."/>
            <person name="Nusbaum C."/>
            <person name="Birren B."/>
        </authorList>
    </citation>
    <scope>NUCLEOTIDE SEQUENCE [LARGE SCALE GENOMIC DNA]</scope>
    <source>
        <strain evidence="7 8">HGA0223</strain>
    </source>
</reference>
<keyword evidence="4" id="KW-0234">DNA repair</keyword>
<dbReference type="GO" id="GO:0006281">
    <property type="term" value="P:DNA repair"/>
    <property type="evidence" value="ECO:0007669"/>
    <property type="project" value="UniProtKB-KW"/>
</dbReference>
<keyword evidence="2" id="KW-0227">DNA damage</keyword>
<dbReference type="Proteomes" id="UP000014400">
    <property type="component" value="Unassembled WGS sequence"/>
</dbReference>
<comment type="caution">
    <text evidence="7">The sequence shown here is derived from an EMBL/GenBank/DDBJ whole genome shotgun (WGS) entry which is preliminary data.</text>
</comment>
<dbReference type="RefSeq" id="WP_016474318.1">
    <property type="nucleotide sequence ID" value="NZ_KE150480.1"/>
</dbReference>
<organism evidence="7 8">
    <name type="scientific">Sutterella wadsworthensis HGA0223</name>
    <dbReference type="NCBI Taxonomy" id="1203554"/>
    <lineage>
        <taxon>Bacteria</taxon>
        <taxon>Pseudomonadati</taxon>
        <taxon>Pseudomonadota</taxon>
        <taxon>Betaproteobacteria</taxon>
        <taxon>Burkholderiales</taxon>
        <taxon>Sutterellaceae</taxon>
        <taxon>Sutterella</taxon>
    </lineage>
</organism>
<dbReference type="EMBL" id="ATCF01000015">
    <property type="protein sequence ID" value="EPD99552.1"/>
    <property type="molecule type" value="Genomic_DNA"/>
</dbReference>
<keyword evidence="3" id="KW-0741">SOS mutagenesis</keyword>
<dbReference type="Gene3D" id="1.10.150.20">
    <property type="entry name" value="5' to 3' exonuclease, C-terminal subdomain"/>
    <property type="match status" value="1"/>
</dbReference>
<evidence type="ECO:0000256" key="1">
    <source>
        <dbReference type="ARBA" id="ARBA00010945"/>
    </source>
</evidence>
<dbReference type="GO" id="GO:0003887">
    <property type="term" value="F:DNA-directed DNA polymerase activity"/>
    <property type="evidence" value="ECO:0007669"/>
    <property type="project" value="TreeGrafter"/>
</dbReference>
<dbReference type="CDD" id="cd01700">
    <property type="entry name" value="PolY_Pol_V_umuC"/>
    <property type="match status" value="1"/>
</dbReference>
<evidence type="ECO:0000256" key="5">
    <source>
        <dbReference type="ARBA" id="ARBA00023236"/>
    </source>
</evidence>
<gene>
    <name evidence="7" type="ORF">HMPREF1476_01008</name>
</gene>